<sequence length="155" mass="18601">MEKTNILDEIDFDEWIYAGYVTTYREHYKWLQREGAQPTQLQKKTPPLLEKPKPTHLCDCRRKVPKIEEVEEDEDYLKGFRTTYGEAFLPVTVPEIGKRIELPIESKKELRETPIKLTEEEERIILRDYLARQKIKIKRKRPKMNSYDISDVIFD</sequence>
<dbReference type="EMBL" id="ACPB03012359">
    <property type="status" value="NOT_ANNOTATED_CDS"/>
    <property type="molecule type" value="Genomic_DNA"/>
</dbReference>
<dbReference type="RefSeq" id="XP_073972126.1">
    <property type="nucleotide sequence ID" value="XM_074116025.1"/>
</dbReference>
<dbReference type="VEuPathDB" id="VectorBase:RPRC015443"/>
<accession>T1IGM4</accession>
<proteinExistence type="predicted"/>
<evidence type="ECO:0000313" key="2">
    <source>
        <dbReference type="Proteomes" id="UP000015103"/>
    </source>
</evidence>
<keyword evidence="2" id="KW-1185">Reference proteome</keyword>
<evidence type="ECO:0000313" key="1">
    <source>
        <dbReference type="EnsemblMetazoa" id="RPRC015443-PA"/>
    </source>
</evidence>
<name>T1IGM4_RHOPR</name>
<organism evidence="1 2">
    <name type="scientific">Rhodnius prolixus</name>
    <name type="common">Triatomid bug</name>
    <dbReference type="NCBI Taxonomy" id="13249"/>
    <lineage>
        <taxon>Eukaryota</taxon>
        <taxon>Metazoa</taxon>
        <taxon>Ecdysozoa</taxon>
        <taxon>Arthropoda</taxon>
        <taxon>Hexapoda</taxon>
        <taxon>Insecta</taxon>
        <taxon>Pterygota</taxon>
        <taxon>Neoptera</taxon>
        <taxon>Paraneoptera</taxon>
        <taxon>Hemiptera</taxon>
        <taxon>Heteroptera</taxon>
        <taxon>Panheteroptera</taxon>
        <taxon>Cimicomorpha</taxon>
        <taxon>Reduviidae</taxon>
        <taxon>Triatominae</taxon>
        <taxon>Rhodnius</taxon>
    </lineage>
</organism>
<dbReference type="EnsemblMetazoa" id="RPRC015443-RA">
    <property type="protein sequence ID" value="RPRC015443-PA"/>
    <property type="gene ID" value="RPRC015443"/>
</dbReference>
<dbReference type="AlphaFoldDB" id="T1IGM4"/>
<reference evidence="1" key="1">
    <citation type="submission" date="2015-05" db="UniProtKB">
        <authorList>
            <consortium name="EnsemblMetazoa"/>
        </authorList>
    </citation>
    <scope>IDENTIFICATION</scope>
</reference>
<protein>
    <submittedName>
        <fullName evidence="1">Uncharacterized protein</fullName>
    </submittedName>
</protein>
<dbReference type="HOGENOM" id="CLU_1697704_0_0_1"/>
<dbReference type="GeneID" id="141448017"/>
<dbReference type="Proteomes" id="UP000015103">
    <property type="component" value="Unassembled WGS sequence"/>
</dbReference>
<dbReference type="InParanoid" id="T1IGM4"/>